<dbReference type="OrthoDB" id="9799983at2"/>
<protein>
    <submittedName>
        <fullName evidence="2">Putative oxidoreductase, FAD-binding</fullName>
    </submittedName>
</protein>
<dbReference type="Gene3D" id="3.50.50.60">
    <property type="entry name" value="FAD/NAD(P)-binding domain"/>
    <property type="match status" value="1"/>
</dbReference>
<dbReference type="EMBL" id="LN885086">
    <property type="protein sequence ID" value="CUQ65172.1"/>
    <property type="molecule type" value="Genomic_DNA"/>
</dbReference>
<dbReference type="GO" id="GO:0071949">
    <property type="term" value="F:FAD binding"/>
    <property type="evidence" value="ECO:0007669"/>
    <property type="project" value="InterPro"/>
</dbReference>
<dbReference type="InterPro" id="IPR050816">
    <property type="entry name" value="Flavin-dep_Halogenase_NPB"/>
</dbReference>
<gene>
    <name evidence="2" type="ORF">NITINOP_0196</name>
</gene>
<evidence type="ECO:0000313" key="2">
    <source>
        <dbReference type="EMBL" id="CUQ65172.1"/>
    </source>
</evidence>
<reference evidence="3" key="1">
    <citation type="submission" date="2015-09" db="EMBL/GenBank/DDBJ databases">
        <authorList>
            <person name="Daims H."/>
        </authorList>
    </citation>
    <scope>NUCLEOTIDE SEQUENCE [LARGE SCALE GENOMIC DNA]</scope>
</reference>
<dbReference type="SUPFAM" id="SSF51905">
    <property type="entry name" value="FAD/NAD(P)-binding domain"/>
    <property type="match status" value="1"/>
</dbReference>
<dbReference type="InterPro" id="IPR036188">
    <property type="entry name" value="FAD/NAD-bd_sf"/>
</dbReference>
<feature type="domain" description="FAD-binding" evidence="1">
    <location>
        <begin position="14"/>
        <end position="323"/>
    </location>
</feature>
<organism evidence="2 3">
    <name type="scientific">Candidatus Nitrospira inopinata</name>
    <dbReference type="NCBI Taxonomy" id="1715989"/>
    <lineage>
        <taxon>Bacteria</taxon>
        <taxon>Pseudomonadati</taxon>
        <taxon>Nitrospirota</taxon>
        <taxon>Nitrospiria</taxon>
        <taxon>Nitrospirales</taxon>
        <taxon>Nitrospiraceae</taxon>
        <taxon>Nitrospira</taxon>
    </lineage>
</organism>
<evidence type="ECO:0000313" key="3">
    <source>
        <dbReference type="Proteomes" id="UP000066284"/>
    </source>
</evidence>
<dbReference type="PANTHER" id="PTHR43747">
    <property type="entry name" value="FAD-BINDING PROTEIN"/>
    <property type="match status" value="1"/>
</dbReference>
<dbReference type="RefSeq" id="WP_062481977.1">
    <property type="nucleotide sequence ID" value="NZ_LN885086.1"/>
</dbReference>
<dbReference type="PANTHER" id="PTHR43747:SF1">
    <property type="entry name" value="SLR1998 PROTEIN"/>
    <property type="match status" value="1"/>
</dbReference>
<dbReference type="PRINTS" id="PR00420">
    <property type="entry name" value="RNGMNOXGNASE"/>
</dbReference>
<dbReference type="InterPro" id="IPR002938">
    <property type="entry name" value="FAD-bd"/>
</dbReference>
<dbReference type="AlphaFoldDB" id="A0A0S4KS62"/>
<accession>A0A0S4KS62</accession>
<proteinExistence type="predicted"/>
<dbReference type="Proteomes" id="UP000066284">
    <property type="component" value="Chromosome 1"/>
</dbReference>
<evidence type="ECO:0000259" key="1">
    <source>
        <dbReference type="Pfam" id="PF01494"/>
    </source>
</evidence>
<name>A0A0S4KS62_9BACT</name>
<dbReference type="STRING" id="1715989.NITINOP_0196"/>
<dbReference type="Pfam" id="PF01494">
    <property type="entry name" value="FAD_binding_3"/>
    <property type="match status" value="1"/>
</dbReference>
<dbReference type="KEGG" id="nio:NITINOP_0196"/>
<sequence length="450" mass="50294">MAATSIQQNHDRTRCDVLVVGGGPAGAAVSTLLAEKGWNVHVLEKDRHPRFHIGESLLPHSLPMLERLGVLSEIEKIGIVKYGAEVVSPYHGRSRILYFSKALDGSQPFAYQVKRAEFDKILIDNAVAKGVQLHEGVRAKHVEFRPGSTHLVQADDQTGRSLTYEADFVIDASGRDTFLSAQLGGKSRNPHHNSAAIFGHFEGVRRLPGRDEGNISIVWFDHGWWWIIPFKDGTTSVGAVCWPSYISTRKVPLEQFLWDTIALCRPVAERMASAKLLGQAYAAANYSYRRTTMRGDGYLMVGDAFAFIDPVFSSGVHLALNSATLGAEVVDAYLRKSPEYPHRAREFERLVRLGVNTYSWFIYHFTQPAFRALFMSEGSIFKMEEAVLSILAGDAFGKSPTQIPLFLFKTAYYLVYLFNFRDNQAAHRRRLRGVPETVTALKDYAVPPPS</sequence>
<keyword evidence="3" id="KW-1185">Reference proteome</keyword>